<evidence type="ECO:0000313" key="3">
    <source>
        <dbReference type="Proteomes" id="UP001465976"/>
    </source>
</evidence>
<protein>
    <submittedName>
        <fullName evidence="2">Dynein heavy chain</fullName>
    </submittedName>
</protein>
<evidence type="ECO:0000256" key="1">
    <source>
        <dbReference type="SAM" id="MobiDB-lite"/>
    </source>
</evidence>
<reference evidence="2 3" key="1">
    <citation type="submission" date="2024-02" db="EMBL/GenBank/DDBJ databases">
        <title>A draft genome for the cacao thread blight pathogen Marasmius crinis-equi.</title>
        <authorList>
            <person name="Cohen S.P."/>
            <person name="Baruah I.K."/>
            <person name="Amoako-Attah I."/>
            <person name="Bukari Y."/>
            <person name="Meinhardt L.W."/>
            <person name="Bailey B.A."/>
        </authorList>
    </citation>
    <scope>NUCLEOTIDE SEQUENCE [LARGE SCALE GENOMIC DNA]</scope>
    <source>
        <strain evidence="2 3">GH-76</strain>
    </source>
</reference>
<feature type="region of interest" description="Disordered" evidence="1">
    <location>
        <begin position="282"/>
        <end position="306"/>
    </location>
</feature>
<organism evidence="2 3">
    <name type="scientific">Marasmius crinis-equi</name>
    <dbReference type="NCBI Taxonomy" id="585013"/>
    <lineage>
        <taxon>Eukaryota</taxon>
        <taxon>Fungi</taxon>
        <taxon>Dikarya</taxon>
        <taxon>Basidiomycota</taxon>
        <taxon>Agaricomycotina</taxon>
        <taxon>Agaricomycetes</taxon>
        <taxon>Agaricomycetidae</taxon>
        <taxon>Agaricales</taxon>
        <taxon>Marasmiineae</taxon>
        <taxon>Marasmiaceae</taxon>
        <taxon>Marasmius</taxon>
    </lineage>
</organism>
<sequence length="512" mass="55990">MEPSVALTNGNGHDSPATPEPPTSSFDPAIFRSYLLPLLPALIGALPEELEAIFDRDFEERVMRFAGEGGNVIHVVKSIKAEGEGCQVLLSDREAAKDIDTKLGIPMKKFAEFELSLQQNVEIPKPISSFTLSSNVPQSKCPTFPSSPPKPSVTALSSTPSTAPSIPGSNPSNPSPNSTEMSPPAPPPKKSTFGSPLNAIDGIEAQLRSEEVNIVTDCLRNAKRFIPIKVVPAHAKLQEQNATSETASPSFLYVPPNPRAKPPQRPASPIVFAKGRAISPIRFAPSGSPKTSLDHPGGSEGSSHEEGTIISMDCEEDDEWGDSNSELSFSRPIGGGRFSRLQNVSCLNSRLNPSHSHSVAIKQDSHSHQQSHLQPHHSKHHYFQFAVAPAQKFSTYDTRGLMLIRFSTGQALDDHSKLAYYSLSPHEIHRIGEIFTLPRTVIDLYVQPYWEGWVKSLRVVVKEQVPMSKKSKGKRLGKDRENKIGSTTMWTRLLRGAPDQRIADGCLDVLLR</sequence>
<gene>
    <name evidence="2" type="primary">DYN1_5</name>
    <name evidence="2" type="ORF">V5O48_011514</name>
</gene>
<feature type="compositionally biased region" description="Low complexity" evidence="1">
    <location>
        <begin position="152"/>
        <end position="182"/>
    </location>
</feature>
<feature type="compositionally biased region" description="Polar residues" evidence="1">
    <location>
        <begin position="1"/>
        <end position="12"/>
    </location>
</feature>
<accession>A0ABR3F5T5</accession>
<feature type="region of interest" description="Disordered" evidence="1">
    <location>
        <begin position="138"/>
        <end position="197"/>
    </location>
</feature>
<name>A0ABR3F5T5_9AGAR</name>
<comment type="caution">
    <text evidence="2">The sequence shown here is derived from an EMBL/GenBank/DDBJ whole genome shotgun (WGS) entry which is preliminary data.</text>
</comment>
<feature type="region of interest" description="Disordered" evidence="1">
    <location>
        <begin position="1"/>
        <end position="24"/>
    </location>
</feature>
<feature type="non-terminal residue" evidence="2">
    <location>
        <position position="512"/>
    </location>
</feature>
<dbReference type="EMBL" id="JBAHYK010000935">
    <property type="protein sequence ID" value="KAL0570437.1"/>
    <property type="molecule type" value="Genomic_DNA"/>
</dbReference>
<evidence type="ECO:0000313" key="2">
    <source>
        <dbReference type="EMBL" id="KAL0570437.1"/>
    </source>
</evidence>
<keyword evidence="3" id="KW-1185">Reference proteome</keyword>
<dbReference type="Proteomes" id="UP001465976">
    <property type="component" value="Unassembled WGS sequence"/>
</dbReference>
<proteinExistence type="predicted"/>